<accession>A0A4Y2GG44</accession>
<organism evidence="5 6">
    <name type="scientific">Araneus ventricosus</name>
    <name type="common">Orbweaver spider</name>
    <name type="synonym">Epeira ventricosa</name>
    <dbReference type="NCBI Taxonomy" id="182803"/>
    <lineage>
        <taxon>Eukaryota</taxon>
        <taxon>Metazoa</taxon>
        <taxon>Ecdysozoa</taxon>
        <taxon>Arthropoda</taxon>
        <taxon>Chelicerata</taxon>
        <taxon>Arachnida</taxon>
        <taxon>Araneae</taxon>
        <taxon>Araneomorphae</taxon>
        <taxon>Entelegynae</taxon>
        <taxon>Araneoidea</taxon>
        <taxon>Araneidae</taxon>
        <taxon>Araneus</taxon>
    </lineage>
</organism>
<evidence type="ECO:0000256" key="1">
    <source>
        <dbReference type="ARBA" id="ARBA00022737"/>
    </source>
</evidence>
<evidence type="ECO:0000313" key="6">
    <source>
        <dbReference type="Proteomes" id="UP000499080"/>
    </source>
</evidence>
<dbReference type="GO" id="GO:0050808">
    <property type="term" value="P:synapse organization"/>
    <property type="evidence" value="ECO:0007669"/>
    <property type="project" value="TreeGrafter"/>
</dbReference>
<feature type="domain" description="Fibronectin type-III" evidence="4">
    <location>
        <begin position="220"/>
        <end position="315"/>
    </location>
</feature>
<dbReference type="EMBL" id="BGPR01001383">
    <property type="protein sequence ID" value="GBM52580.1"/>
    <property type="molecule type" value="Genomic_DNA"/>
</dbReference>
<feature type="domain" description="Ig-like" evidence="3">
    <location>
        <begin position="132"/>
        <end position="214"/>
    </location>
</feature>
<proteinExistence type="predicted"/>
<comment type="caution">
    <text evidence="5">The sequence shown here is derived from an EMBL/GenBank/DDBJ whole genome shotgun (WGS) entry which is preliminary data.</text>
</comment>
<dbReference type="SMART" id="SM00409">
    <property type="entry name" value="IG"/>
    <property type="match status" value="2"/>
</dbReference>
<dbReference type="Proteomes" id="UP000499080">
    <property type="component" value="Unassembled WGS sequence"/>
</dbReference>
<dbReference type="Pfam" id="PF07679">
    <property type="entry name" value="I-set"/>
    <property type="match status" value="1"/>
</dbReference>
<dbReference type="InterPro" id="IPR003599">
    <property type="entry name" value="Ig_sub"/>
</dbReference>
<dbReference type="InterPro" id="IPR007110">
    <property type="entry name" value="Ig-like_dom"/>
</dbReference>
<dbReference type="Pfam" id="PF13927">
    <property type="entry name" value="Ig_3"/>
    <property type="match status" value="1"/>
</dbReference>
<dbReference type="PROSITE" id="PS50853">
    <property type="entry name" value="FN3"/>
    <property type="match status" value="1"/>
</dbReference>
<dbReference type="PROSITE" id="PS50835">
    <property type="entry name" value="IG_LIKE"/>
    <property type="match status" value="2"/>
</dbReference>
<gene>
    <name evidence="5" type="primary">HMCN1_2</name>
    <name evidence="5" type="ORF">AVEN_138544_1</name>
</gene>
<keyword evidence="1" id="KW-0677">Repeat</keyword>
<evidence type="ECO:0000259" key="3">
    <source>
        <dbReference type="PROSITE" id="PS50835"/>
    </source>
</evidence>
<dbReference type="PANTHER" id="PTHR45080:SF27">
    <property type="entry name" value="NEURAL CELL ADHESION MOLECULE 1-LIKE"/>
    <property type="match status" value="1"/>
</dbReference>
<dbReference type="PANTHER" id="PTHR45080">
    <property type="entry name" value="CONTACTIN 5"/>
    <property type="match status" value="1"/>
</dbReference>
<dbReference type="GO" id="GO:0043025">
    <property type="term" value="C:neuronal cell body"/>
    <property type="evidence" value="ECO:0007669"/>
    <property type="project" value="TreeGrafter"/>
</dbReference>
<dbReference type="CDD" id="cd00063">
    <property type="entry name" value="FN3"/>
    <property type="match status" value="1"/>
</dbReference>
<evidence type="ECO:0000259" key="4">
    <source>
        <dbReference type="PROSITE" id="PS50853"/>
    </source>
</evidence>
<dbReference type="OrthoDB" id="9355041at2759"/>
<dbReference type="InterPro" id="IPR036179">
    <property type="entry name" value="Ig-like_dom_sf"/>
</dbReference>
<dbReference type="InterPro" id="IPR013098">
    <property type="entry name" value="Ig_I-set"/>
</dbReference>
<dbReference type="SMART" id="SM00408">
    <property type="entry name" value="IGc2"/>
    <property type="match status" value="2"/>
</dbReference>
<dbReference type="InterPro" id="IPR050958">
    <property type="entry name" value="Cell_Adh-Cytoskel_Orgn"/>
</dbReference>
<dbReference type="GO" id="GO:0007156">
    <property type="term" value="P:homophilic cell adhesion via plasma membrane adhesion molecules"/>
    <property type="evidence" value="ECO:0007669"/>
    <property type="project" value="TreeGrafter"/>
</dbReference>
<dbReference type="Gene3D" id="2.60.40.10">
    <property type="entry name" value="Immunoglobulins"/>
    <property type="match status" value="3"/>
</dbReference>
<dbReference type="InterPro" id="IPR003961">
    <property type="entry name" value="FN3_dom"/>
</dbReference>
<keyword evidence="2" id="KW-0393">Immunoglobulin domain</keyword>
<dbReference type="GO" id="GO:0008046">
    <property type="term" value="F:axon guidance receptor activity"/>
    <property type="evidence" value="ECO:0007669"/>
    <property type="project" value="TreeGrafter"/>
</dbReference>
<feature type="domain" description="Ig-like" evidence="3">
    <location>
        <begin position="47"/>
        <end position="104"/>
    </location>
</feature>
<dbReference type="SUPFAM" id="SSF48726">
    <property type="entry name" value="Immunoglobulin"/>
    <property type="match status" value="2"/>
</dbReference>
<evidence type="ECO:0000313" key="5">
    <source>
        <dbReference type="EMBL" id="GBM52580.1"/>
    </source>
</evidence>
<protein>
    <submittedName>
        <fullName evidence="5">Hemicentin-1</fullName>
    </submittedName>
</protein>
<dbReference type="SUPFAM" id="SSF49265">
    <property type="entry name" value="Fibronectin type III"/>
    <property type="match status" value="1"/>
</dbReference>
<sequence length="365" mass="40712">MNTGLRAYDSDARSQINACKKHASLRVKNALMSITFWDTPDVQIGKEGADFMIMCSVRADPSPIVSWYVNDTIIMDGPRRTVTEDGLFVRNLKTSDAGNYTCRAFVVTPHKSQILDKNIAVYVHYKPVWVNPDADTFYAVVGSTGSLMCEARSEPSPTFEWFKGRALLGNSKTYKIINEKYKSTLQVKVKSHLNLGNYLCLVSNSVGEIQKDVFILEGVPPNVPSFALSSDEPGILAVKIHQSPHDTLPLIGYKIQWKPATASWKHAREYLTSTGNDFMIQDLNFDSDYAVRVSARNEIGYSNFTETFIQRTKGLIAETVVDGSKVLSSTFSKSSRLLQNLPTLTGTSSIAIIINWFFHRSRAIS</sequence>
<reference evidence="5 6" key="1">
    <citation type="journal article" date="2019" name="Sci. Rep.">
        <title>Orb-weaving spider Araneus ventricosus genome elucidates the spidroin gene catalogue.</title>
        <authorList>
            <person name="Kono N."/>
            <person name="Nakamura H."/>
            <person name="Ohtoshi R."/>
            <person name="Moran D.A.P."/>
            <person name="Shinohara A."/>
            <person name="Yoshida Y."/>
            <person name="Fujiwara M."/>
            <person name="Mori M."/>
            <person name="Tomita M."/>
            <person name="Arakawa K."/>
        </authorList>
    </citation>
    <scope>NUCLEOTIDE SEQUENCE [LARGE SCALE GENOMIC DNA]</scope>
</reference>
<dbReference type="AlphaFoldDB" id="A0A4Y2GG44"/>
<keyword evidence="6" id="KW-1185">Reference proteome</keyword>
<dbReference type="GO" id="GO:0030424">
    <property type="term" value="C:axon"/>
    <property type="evidence" value="ECO:0007669"/>
    <property type="project" value="TreeGrafter"/>
</dbReference>
<dbReference type="InterPro" id="IPR013783">
    <property type="entry name" value="Ig-like_fold"/>
</dbReference>
<dbReference type="InterPro" id="IPR003598">
    <property type="entry name" value="Ig_sub2"/>
</dbReference>
<name>A0A4Y2GG44_ARAVE</name>
<dbReference type="InterPro" id="IPR036116">
    <property type="entry name" value="FN3_sf"/>
</dbReference>
<dbReference type="GO" id="GO:0005886">
    <property type="term" value="C:plasma membrane"/>
    <property type="evidence" value="ECO:0007669"/>
    <property type="project" value="TreeGrafter"/>
</dbReference>
<evidence type="ECO:0000256" key="2">
    <source>
        <dbReference type="ARBA" id="ARBA00023319"/>
    </source>
</evidence>